<dbReference type="RefSeq" id="WP_198570716.1">
    <property type="nucleotide sequence ID" value="NZ_CP066167.1"/>
</dbReference>
<dbReference type="HAMAP" id="MF_01006">
    <property type="entry name" value="Undec_diphosphatase"/>
    <property type="match status" value="1"/>
</dbReference>
<dbReference type="GO" id="GO:0009252">
    <property type="term" value="P:peptidoglycan biosynthetic process"/>
    <property type="evidence" value="ECO:0007669"/>
    <property type="project" value="UniProtKB-KW"/>
</dbReference>
<feature type="transmembrane region" description="Helical" evidence="14">
    <location>
        <begin position="217"/>
        <end position="240"/>
    </location>
</feature>
<evidence type="ECO:0000256" key="10">
    <source>
        <dbReference type="ARBA" id="ARBA00023251"/>
    </source>
</evidence>
<evidence type="ECO:0000256" key="7">
    <source>
        <dbReference type="ARBA" id="ARBA00022801"/>
    </source>
</evidence>
<keyword evidence="14" id="KW-0133">Cell shape</keyword>
<accession>A0A7T4R2G3</accession>
<evidence type="ECO:0000256" key="3">
    <source>
        <dbReference type="ARBA" id="ARBA00012374"/>
    </source>
</evidence>
<dbReference type="Pfam" id="PF02673">
    <property type="entry name" value="BacA"/>
    <property type="match status" value="1"/>
</dbReference>
<keyword evidence="6 14" id="KW-0812">Transmembrane</keyword>
<evidence type="ECO:0000256" key="14">
    <source>
        <dbReference type="HAMAP-Rule" id="MF_01006"/>
    </source>
</evidence>
<feature type="transmembrane region" description="Helical" evidence="14">
    <location>
        <begin position="184"/>
        <end position="205"/>
    </location>
</feature>
<evidence type="ECO:0000256" key="6">
    <source>
        <dbReference type="ARBA" id="ARBA00022692"/>
    </source>
</evidence>
<feature type="transmembrane region" description="Helical" evidence="14">
    <location>
        <begin position="85"/>
        <end position="103"/>
    </location>
</feature>
<evidence type="ECO:0000256" key="5">
    <source>
        <dbReference type="ARBA" id="ARBA00022475"/>
    </source>
</evidence>
<keyword evidence="14" id="KW-0961">Cell wall biogenesis/degradation</keyword>
<gene>
    <name evidence="14" type="primary">uppP</name>
    <name evidence="15" type="ORF">I6N98_05090</name>
</gene>
<keyword evidence="14" id="KW-0573">Peptidoglycan synthesis</keyword>
<evidence type="ECO:0000256" key="11">
    <source>
        <dbReference type="ARBA" id="ARBA00032707"/>
    </source>
</evidence>
<dbReference type="GO" id="GO:0050380">
    <property type="term" value="F:undecaprenyl-diphosphatase activity"/>
    <property type="evidence" value="ECO:0007669"/>
    <property type="project" value="UniProtKB-UniRule"/>
</dbReference>
<organism evidence="15 16">
    <name type="scientific">Spongiibacter nanhainus</name>
    <dbReference type="NCBI Taxonomy" id="2794344"/>
    <lineage>
        <taxon>Bacteria</taxon>
        <taxon>Pseudomonadati</taxon>
        <taxon>Pseudomonadota</taxon>
        <taxon>Gammaproteobacteria</taxon>
        <taxon>Cellvibrionales</taxon>
        <taxon>Spongiibacteraceae</taxon>
        <taxon>Spongiibacter</taxon>
    </lineage>
</organism>
<evidence type="ECO:0000256" key="13">
    <source>
        <dbReference type="ARBA" id="ARBA00047594"/>
    </source>
</evidence>
<sequence length="266" mass="28340">MDPIQAIILALIQGLTEFLPISSSGHLILPQTLLGWQDQGLAFDVAVHIGSLVAVIGYFRRDVVSLLGNWSSSVIQRREVGDSRLAWLVILATMPAVLAGLLFNDVIEQHLRSAAVLATTTLVFGLLLGLGDYSRRENRTLTDIGIGIALLVGLAQAIALVPGTSRSGITITAALLLGLGRADAARFSFLLSMPIIAAAGCYKLLELLQSSGPVEWGNLALGFAVSALSAYLCIAAFMQWIERVGMMPFVIYRIVLAAVIVMVAMP</sequence>
<keyword evidence="5 14" id="KW-1003">Cell membrane</keyword>
<comment type="function">
    <text evidence="14">Catalyzes the dephosphorylation of undecaprenyl diphosphate (UPP). Confers resistance to bacitracin.</text>
</comment>
<evidence type="ECO:0000256" key="12">
    <source>
        <dbReference type="ARBA" id="ARBA00032932"/>
    </source>
</evidence>
<comment type="miscellaneous">
    <text evidence="14">Bacitracin is thought to be involved in the inhibition of peptidoglycan synthesis by sequestering undecaprenyl diphosphate, thereby reducing the pool of lipid carrier available.</text>
</comment>
<dbReference type="GO" id="GO:0008360">
    <property type="term" value="P:regulation of cell shape"/>
    <property type="evidence" value="ECO:0007669"/>
    <property type="project" value="UniProtKB-KW"/>
</dbReference>
<keyword evidence="9 14" id="KW-0472">Membrane</keyword>
<feature type="transmembrane region" description="Helical" evidence="14">
    <location>
        <begin position="115"/>
        <end position="133"/>
    </location>
</feature>
<reference evidence="15 16" key="1">
    <citation type="submission" date="2020-12" db="EMBL/GenBank/DDBJ databases">
        <authorList>
            <person name="Shan Y."/>
        </authorList>
    </citation>
    <scope>NUCLEOTIDE SEQUENCE [LARGE SCALE GENOMIC DNA]</scope>
    <source>
        <strain evidence="16">csc3.9</strain>
    </source>
</reference>
<dbReference type="AlphaFoldDB" id="A0A7T4R2G3"/>
<feature type="transmembrane region" description="Helical" evidence="14">
    <location>
        <begin position="7"/>
        <end position="29"/>
    </location>
</feature>
<dbReference type="NCBIfam" id="TIGR00753">
    <property type="entry name" value="undec_PP_bacA"/>
    <property type="match status" value="1"/>
</dbReference>
<evidence type="ECO:0000313" key="16">
    <source>
        <dbReference type="Proteomes" id="UP000596063"/>
    </source>
</evidence>
<feature type="transmembrane region" description="Helical" evidence="14">
    <location>
        <begin position="41"/>
        <end position="59"/>
    </location>
</feature>
<dbReference type="PANTHER" id="PTHR30622:SF4">
    <property type="entry name" value="UNDECAPRENYL-DIPHOSPHATASE"/>
    <property type="match status" value="1"/>
</dbReference>
<dbReference type="NCBIfam" id="NF001393">
    <property type="entry name" value="PRK00281.2-4"/>
    <property type="match status" value="1"/>
</dbReference>
<evidence type="ECO:0000313" key="15">
    <source>
        <dbReference type="EMBL" id="QQD19231.1"/>
    </source>
</evidence>
<feature type="transmembrane region" description="Helical" evidence="14">
    <location>
        <begin position="145"/>
        <end position="164"/>
    </location>
</feature>
<dbReference type="KEGG" id="snan:I6N98_05090"/>
<feature type="transmembrane region" description="Helical" evidence="14">
    <location>
        <begin position="246"/>
        <end position="265"/>
    </location>
</feature>
<dbReference type="GO" id="GO:0005886">
    <property type="term" value="C:plasma membrane"/>
    <property type="evidence" value="ECO:0007669"/>
    <property type="project" value="UniProtKB-SubCell"/>
</dbReference>
<evidence type="ECO:0000256" key="2">
    <source>
        <dbReference type="ARBA" id="ARBA00010621"/>
    </source>
</evidence>
<evidence type="ECO:0000256" key="1">
    <source>
        <dbReference type="ARBA" id="ARBA00004651"/>
    </source>
</evidence>
<dbReference type="GO" id="GO:0071555">
    <property type="term" value="P:cell wall organization"/>
    <property type="evidence" value="ECO:0007669"/>
    <property type="project" value="UniProtKB-KW"/>
</dbReference>
<evidence type="ECO:0000256" key="4">
    <source>
        <dbReference type="ARBA" id="ARBA00021581"/>
    </source>
</evidence>
<keyword evidence="10 14" id="KW-0046">Antibiotic resistance</keyword>
<evidence type="ECO:0000256" key="9">
    <source>
        <dbReference type="ARBA" id="ARBA00023136"/>
    </source>
</evidence>
<comment type="subcellular location">
    <subcellularLocation>
        <location evidence="1 14">Cell membrane</location>
        <topology evidence="1 14">Multi-pass membrane protein</topology>
    </subcellularLocation>
</comment>
<dbReference type="Proteomes" id="UP000596063">
    <property type="component" value="Chromosome"/>
</dbReference>
<dbReference type="EC" id="3.6.1.27" evidence="3 14"/>
<dbReference type="InterPro" id="IPR003824">
    <property type="entry name" value="UppP"/>
</dbReference>
<name>A0A7T4R2G3_9GAMM</name>
<proteinExistence type="inferred from homology"/>
<keyword evidence="7 14" id="KW-0378">Hydrolase</keyword>
<keyword evidence="16" id="KW-1185">Reference proteome</keyword>
<dbReference type="PANTHER" id="PTHR30622">
    <property type="entry name" value="UNDECAPRENYL-DIPHOSPHATASE"/>
    <property type="match status" value="1"/>
</dbReference>
<comment type="catalytic activity">
    <reaction evidence="13 14">
        <text>di-trans,octa-cis-undecaprenyl diphosphate + H2O = di-trans,octa-cis-undecaprenyl phosphate + phosphate + H(+)</text>
        <dbReference type="Rhea" id="RHEA:28094"/>
        <dbReference type="ChEBI" id="CHEBI:15377"/>
        <dbReference type="ChEBI" id="CHEBI:15378"/>
        <dbReference type="ChEBI" id="CHEBI:43474"/>
        <dbReference type="ChEBI" id="CHEBI:58405"/>
        <dbReference type="ChEBI" id="CHEBI:60392"/>
        <dbReference type="EC" id="3.6.1.27"/>
    </reaction>
</comment>
<keyword evidence="8 14" id="KW-1133">Transmembrane helix</keyword>
<dbReference type="GO" id="GO:0046677">
    <property type="term" value="P:response to antibiotic"/>
    <property type="evidence" value="ECO:0007669"/>
    <property type="project" value="UniProtKB-UniRule"/>
</dbReference>
<evidence type="ECO:0000256" key="8">
    <source>
        <dbReference type="ARBA" id="ARBA00022989"/>
    </source>
</evidence>
<dbReference type="EMBL" id="CP066167">
    <property type="protein sequence ID" value="QQD19231.1"/>
    <property type="molecule type" value="Genomic_DNA"/>
</dbReference>
<comment type="similarity">
    <text evidence="2 14">Belongs to the UppP family.</text>
</comment>
<protein>
    <recommendedName>
        <fullName evidence="4 14">Undecaprenyl-diphosphatase</fullName>
        <ecNumber evidence="3 14">3.6.1.27</ecNumber>
    </recommendedName>
    <alternativeName>
        <fullName evidence="12 14">Bacitracin resistance protein</fullName>
    </alternativeName>
    <alternativeName>
        <fullName evidence="11 14">Undecaprenyl pyrophosphate phosphatase</fullName>
    </alternativeName>
</protein>